<name>A0ACC2HCQ2_DALPE</name>
<keyword evidence="2" id="KW-1185">Reference proteome</keyword>
<dbReference type="EMBL" id="CM055731">
    <property type="protein sequence ID" value="KAJ8013268.1"/>
    <property type="molecule type" value="Genomic_DNA"/>
</dbReference>
<sequence length="112" mass="12157">MHGPVRQPPRNHGNNLLPRDLAAGGGRRVDRAGEGVAVKTPLPNSTTTSLRLLVLEVVKMTRRRQIHTTLLWKAVQATPAVETSVSGLLCRGVRHAFVCMDVASQLALRCTT</sequence>
<proteinExistence type="predicted"/>
<evidence type="ECO:0000313" key="2">
    <source>
        <dbReference type="Proteomes" id="UP001157502"/>
    </source>
</evidence>
<reference evidence="1" key="1">
    <citation type="submission" date="2021-05" db="EMBL/GenBank/DDBJ databases">
        <authorList>
            <person name="Pan Q."/>
            <person name="Jouanno E."/>
            <person name="Zahm M."/>
            <person name="Klopp C."/>
            <person name="Cabau C."/>
            <person name="Louis A."/>
            <person name="Berthelot C."/>
            <person name="Parey E."/>
            <person name="Roest Crollius H."/>
            <person name="Montfort J."/>
            <person name="Robinson-Rechavi M."/>
            <person name="Bouchez O."/>
            <person name="Lampietro C."/>
            <person name="Lopez Roques C."/>
            <person name="Donnadieu C."/>
            <person name="Postlethwait J."/>
            <person name="Bobe J."/>
            <person name="Dillon D."/>
            <person name="Chandos A."/>
            <person name="von Hippel F."/>
            <person name="Guiguen Y."/>
        </authorList>
    </citation>
    <scope>NUCLEOTIDE SEQUENCE</scope>
    <source>
        <strain evidence="1">YG-Jan2019</strain>
    </source>
</reference>
<gene>
    <name evidence="1" type="ORF">DPEC_G00051490</name>
</gene>
<evidence type="ECO:0000313" key="1">
    <source>
        <dbReference type="EMBL" id="KAJ8013268.1"/>
    </source>
</evidence>
<dbReference type="Proteomes" id="UP001157502">
    <property type="component" value="Chromosome 4"/>
</dbReference>
<protein>
    <submittedName>
        <fullName evidence="1">Uncharacterized protein</fullName>
    </submittedName>
</protein>
<accession>A0ACC2HCQ2</accession>
<organism evidence="1 2">
    <name type="scientific">Dallia pectoralis</name>
    <name type="common">Alaska blackfish</name>
    <dbReference type="NCBI Taxonomy" id="75939"/>
    <lineage>
        <taxon>Eukaryota</taxon>
        <taxon>Metazoa</taxon>
        <taxon>Chordata</taxon>
        <taxon>Craniata</taxon>
        <taxon>Vertebrata</taxon>
        <taxon>Euteleostomi</taxon>
        <taxon>Actinopterygii</taxon>
        <taxon>Neopterygii</taxon>
        <taxon>Teleostei</taxon>
        <taxon>Protacanthopterygii</taxon>
        <taxon>Esociformes</taxon>
        <taxon>Umbridae</taxon>
        <taxon>Dallia</taxon>
    </lineage>
</organism>
<comment type="caution">
    <text evidence="1">The sequence shown here is derived from an EMBL/GenBank/DDBJ whole genome shotgun (WGS) entry which is preliminary data.</text>
</comment>